<feature type="compositionally biased region" description="Pro residues" evidence="9">
    <location>
        <begin position="33"/>
        <end position="43"/>
    </location>
</feature>
<feature type="compositionally biased region" description="Low complexity" evidence="9">
    <location>
        <begin position="90"/>
        <end position="100"/>
    </location>
</feature>
<dbReference type="GO" id="GO:0098046">
    <property type="term" value="C:type V protein secretion system complex"/>
    <property type="evidence" value="ECO:0007669"/>
    <property type="project" value="TreeGrafter"/>
</dbReference>
<comment type="subcellular location">
    <subcellularLocation>
        <location evidence="1">Cell outer membrane</location>
    </subcellularLocation>
</comment>
<gene>
    <name evidence="11" type="ORF">DENOEST_0182</name>
</gene>
<keyword evidence="7" id="KW-0472">Membrane</keyword>
<dbReference type="RefSeq" id="WP_170228149.1">
    <property type="nucleotide sequence ID" value="NZ_LR778301.1"/>
</dbReference>
<dbReference type="Proteomes" id="UP000515733">
    <property type="component" value="Chromosome"/>
</dbReference>
<dbReference type="EMBL" id="LR778301">
    <property type="protein sequence ID" value="CAB1367354.1"/>
    <property type="molecule type" value="Genomic_DNA"/>
</dbReference>
<feature type="domain" description="POTRA" evidence="10">
    <location>
        <begin position="139"/>
        <end position="214"/>
    </location>
</feature>
<evidence type="ECO:0000256" key="7">
    <source>
        <dbReference type="ARBA" id="ARBA00023136"/>
    </source>
</evidence>
<dbReference type="InterPro" id="IPR051544">
    <property type="entry name" value="TPS_OM_transporter"/>
</dbReference>
<dbReference type="GO" id="GO:0008320">
    <property type="term" value="F:protein transmembrane transporter activity"/>
    <property type="evidence" value="ECO:0007669"/>
    <property type="project" value="TreeGrafter"/>
</dbReference>
<dbReference type="InterPro" id="IPR034746">
    <property type="entry name" value="POTRA"/>
</dbReference>
<evidence type="ECO:0000256" key="9">
    <source>
        <dbReference type="SAM" id="MobiDB-lite"/>
    </source>
</evidence>
<evidence type="ECO:0000256" key="1">
    <source>
        <dbReference type="ARBA" id="ARBA00004442"/>
    </source>
</evidence>
<dbReference type="PANTHER" id="PTHR34597">
    <property type="entry name" value="SLR1661 PROTEIN"/>
    <property type="match status" value="1"/>
</dbReference>
<proteinExistence type="inferred from homology"/>
<organism evidence="11 12">
    <name type="scientific">Denitratisoma oestradiolicum</name>
    <dbReference type="NCBI Taxonomy" id="311182"/>
    <lineage>
        <taxon>Bacteria</taxon>
        <taxon>Pseudomonadati</taxon>
        <taxon>Pseudomonadota</taxon>
        <taxon>Betaproteobacteria</taxon>
        <taxon>Nitrosomonadales</taxon>
        <taxon>Sterolibacteriaceae</taxon>
        <taxon>Denitratisoma</taxon>
    </lineage>
</organism>
<keyword evidence="3" id="KW-0813">Transport</keyword>
<keyword evidence="5" id="KW-0812">Transmembrane</keyword>
<keyword evidence="8" id="KW-0998">Cell outer membrane</keyword>
<dbReference type="PANTHER" id="PTHR34597:SF1">
    <property type="entry name" value="HEME_HEMOPEXIN TRANSPORTER PROTEIN HUXB"/>
    <property type="match status" value="1"/>
</dbReference>
<dbReference type="Pfam" id="PF03865">
    <property type="entry name" value="ShlB"/>
    <property type="match status" value="1"/>
</dbReference>
<evidence type="ECO:0000256" key="6">
    <source>
        <dbReference type="ARBA" id="ARBA00022927"/>
    </source>
</evidence>
<keyword evidence="4" id="KW-1134">Transmembrane beta strand</keyword>
<dbReference type="KEGG" id="doe:DENOEST_0182"/>
<evidence type="ECO:0000256" key="3">
    <source>
        <dbReference type="ARBA" id="ARBA00022448"/>
    </source>
</evidence>
<dbReference type="GO" id="GO:0009279">
    <property type="term" value="C:cell outer membrane"/>
    <property type="evidence" value="ECO:0007669"/>
    <property type="project" value="UniProtKB-SubCell"/>
</dbReference>
<sequence length="643" mass="68672">MSEEVQRPDAAPKLAFRDSGSLMRDETQRERPPVPAMPPPPPAVVKEAPKPDTSSAKPPAQEAPAKEKSKSDVSPTVPRPVESPTKEKSTPGGSSSTSPTPESPAKEKQMPKPDASPAAPRSQESPVPEKPKSDAGQAIPVRAFRLNGLTALPETEAQALLAEHVGQPTSLEGLHRIAEKLEQWLKARGLFLARAYVPPQEIKDGVIEVRVMEGKLEGIDIKRAPGTRIDEDTLRLTLATSLSAGMALEQERLERGLLLLNDLPATSARAVLVPGKAPGTTRVVVEAAQGEVYTGSVELDNGGNRYTGAARLTATLFINDLSGRGDLGTIRAVASEGSSFARVGWSLPLGNAGWRAGAALIDSRFTLCCDPAAETLQSSGQARAVSAYVSYPLVRTRLSNLSLSANMAQRHFVDRSLGANISDKQSDTLTLALNGDRSALSGQGAYSTYGLQWVTGRMDLADLAADLAQDALTARTHGGFLKWTAQASHLQRLSGNSALYGALSGQWSDRNLDSSEKFVLGGLQGVRAYPSGEATGDEGWLATVEWRRELDRDWRLALFADHGVVSLHKSPWTNWNAATPGLSNHYALSGIGASLAWSATPRSQIVATLASKIGSNPARDTQGRDSDNRSDNLRLWLQGNVMF</sequence>
<name>A0A6S6YI02_9PROT</name>
<evidence type="ECO:0000256" key="4">
    <source>
        <dbReference type="ARBA" id="ARBA00022452"/>
    </source>
</evidence>
<dbReference type="Pfam" id="PF08479">
    <property type="entry name" value="POTRA_2"/>
    <property type="match status" value="1"/>
</dbReference>
<feature type="region of interest" description="Disordered" evidence="9">
    <location>
        <begin position="1"/>
        <end position="138"/>
    </location>
</feature>
<evidence type="ECO:0000313" key="11">
    <source>
        <dbReference type="EMBL" id="CAB1367354.1"/>
    </source>
</evidence>
<evidence type="ECO:0000256" key="2">
    <source>
        <dbReference type="ARBA" id="ARBA00009055"/>
    </source>
</evidence>
<dbReference type="InterPro" id="IPR013686">
    <property type="entry name" value="Polypept-transport_assoc_ShlB"/>
</dbReference>
<dbReference type="PROSITE" id="PS51779">
    <property type="entry name" value="POTRA"/>
    <property type="match status" value="1"/>
</dbReference>
<dbReference type="Gene3D" id="3.10.20.310">
    <property type="entry name" value="membrane protein fhac"/>
    <property type="match status" value="1"/>
</dbReference>
<evidence type="ECO:0000256" key="8">
    <source>
        <dbReference type="ARBA" id="ARBA00023237"/>
    </source>
</evidence>
<dbReference type="Gene3D" id="2.40.160.50">
    <property type="entry name" value="membrane protein fhac: a member of the omp85/tpsb transporter family"/>
    <property type="match status" value="1"/>
</dbReference>
<comment type="similarity">
    <text evidence="2">Belongs to the TPS (TC 1.B.20) family.</text>
</comment>
<reference evidence="11 12" key="1">
    <citation type="submission" date="2020-03" db="EMBL/GenBank/DDBJ databases">
        <authorList>
            <consortium name="Genoscope - CEA"/>
            <person name="William W."/>
        </authorList>
    </citation>
    <scope>NUCLEOTIDE SEQUENCE [LARGE SCALE GENOMIC DNA]</scope>
    <source>
        <strain evidence="12">DSM 16959</strain>
    </source>
</reference>
<protein>
    <submittedName>
        <fullName evidence="11">Putative ShlB/FhaC/HecB family hemolysin secretion/activation protein</fullName>
    </submittedName>
</protein>
<accession>A0A6S6YI02</accession>
<evidence type="ECO:0000256" key="5">
    <source>
        <dbReference type="ARBA" id="ARBA00022692"/>
    </source>
</evidence>
<keyword evidence="12" id="KW-1185">Reference proteome</keyword>
<keyword evidence="6" id="KW-0653">Protein transport</keyword>
<evidence type="ECO:0000259" key="10">
    <source>
        <dbReference type="PROSITE" id="PS51779"/>
    </source>
</evidence>
<dbReference type="AlphaFoldDB" id="A0A6S6YI02"/>
<feature type="compositionally biased region" description="Basic and acidic residues" evidence="9">
    <location>
        <begin position="23"/>
        <end position="32"/>
    </location>
</feature>
<dbReference type="InterPro" id="IPR005565">
    <property type="entry name" value="Hemolysn_activator_HlyB_C"/>
</dbReference>
<feature type="compositionally biased region" description="Low complexity" evidence="9">
    <location>
        <begin position="54"/>
        <end position="63"/>
    </location>
</feature>
<evidence type="ECO:0000313" key="12">
    <source>
        <dbReference type="Proteomes" id="UP000515733"/>
    </source>
</evidence>
<dbReference type="GO" id="GO:0046819">
    <property type="term" value="P:protein secretion by the type V secretion system"/>
    <property type="evidence" value="ECO:0007669"/>
    <property type="project" value="TreeGrafter"/>
</dbReference>